<evidence type="ECO:0000256" key="34">
    <source>
        <dbReference type="PIRSR" id="PIRSR005557-2"/>
    </source>
</evidence>
<comment type="pathway">
    <text evidence="4">Glycolipid biosynthesis.</text>
</comment>
<evidence type="ECO:0000256" key="6">
    <source>
        <dbReference type="ARBA" id="ARBA00022525"/>
    </source>
</evidence>
<dbReference type="GO" id="GO:0006629">
    <property type="term" value="P:lipid metabolic process"/>
    <property type="evidence" value="ECO:0007669"/>
    <property type="project" value="UniProtKB-KW"/>
</dbReference>
<comment type="pathway">
    <text evidence="3">Protein modification; protein glycosylation.</text>
</comment>
<dbReference type="InterPro" id="IPR001675">
    <property type="entry name" value="Glyco_trans_29"/>
</dbReference>
<dbReference type="PANTHER" id="PTHR46032">
    <property type="entry name" value="ALPHA-2,3-SIALYLTRANSFERASE ST3GAL I ISOFORM X1"/>
    <property type="match status" value="1"/>
</dbReference>
<reference evidence="35" key="1">
    <citation type="submission" date="2021-02" db="EMBL/GenBank/DDBJ databases">
        <title>Comparative genomics reveals that relaxation of natural selection precedes convergent phenotypic evolution of cavefish.</title>
        <authorList>
            <person name="Peng Z."/>
        </authorList>
    </citation>
    <scope>NUCLEOTIDE SEQUENCE</scope>
    <source>
        <tissue evidence="35">Muscle</tissue>
    </source>
</reference>
<keyword evidence="6" id="KW-0964">Secreted</keyword>
<dbReference type="GO" id="GO:0047288">
    <property type="term" value="F:beta-D-galactosyl-(1-&gt;3)-N-acetyl-beta-D-galactosaminide alpha-2,3- sialyltransferase"/>
    <property type="evidence" value="ECO:0007669"/>
    <property type="project" value="UniProtKB-EC"/>
</dbReference>
<dbReference type="EC" id="2.4.3.4" evidence="19"/>
<keyword evidence="15" id="KW-1015">Disulfide bond</keyword>
<dbReference type="EC" id="2.4.3.2" evidence="18"/>
<feature type="binding site" evidence="33">
    <location>
        <position position="103"/>
    </location>
    <ligand>
        <name>substrate</name>
    </ligand>
</feature>
<dbReference type="GO" id="GO:0005576">
    <property type="term" value="C:extracellular region"/>
    <property type="evidence" value="ECO:0007669"/>
    <property type="project" value="UniProtKB-SubCell"/>
</dbReference>
<evidence type="ECO:0000256" key="29">
    <source>
        <dbReference type="ARBA" id="ARBA00072809"/>
    </source>
</evidence>
<feature type="binding site" evidence="33">
    <location>
        <position position="142"/>
    </location>
    <ligand>
        <name>substrate</name>
    </ligand>
</feature>
<evidence type="ECO:0000256" key="22">
    <source>
        <dbReference type="ARBA" id="ARBA00042991"/>
    </source>
</evidence>
<feature type="binding site" evidence="33">
    <location>
        <position position="285"/>
    </location>
    <ligand>
        <name>substrate</name>
    </ligand>
</feature>
<evidence type="ECO:0000256" key="8">
    <source>
        <dbReference type="ARBA" id="ARBA00022679"/>
    </source>
</evidence>
<gene>
    <name evidence="35" type="ORF">IRJ41_001914</name>
</gene>
<evidence type="ECO:0000313" key="36">
    <source>
        <dbReference type="Proteomes" id="UP001059041"/>
    </source>
</evidence>
<evidence type="ECO:0000256" key="21">
    <source>
        <dbReference type="ARBA" id="ARBA00042990"/>
    </source>
</evidence>
<dbReference type="PANTHER" id="PTHR46032:SF5">
    <property type="entry name" value="ST3 BETA-GALACTOSIDE ALPHA-2,3-SIALYLTRANSFERASE 8"/>
    <property type="match status" value="1"/>
</dbReference>
<keyword evidence="16" id="KW-0325">Glycoprotein</keyword>
<sequence>MMRKLYIGALLVAILFLMIAVHTIQKTSIMPSILSTSRIQMKNQTLPVLESRRVQLCSCESCIADTGASEWFAQHFDHQQQPYFTGREKDIDPVSLKWWLSLQASYGALKEVSENMFKVISSPTMDETPRQNQCRKCAVVGNSGNLLGSKYGALIDSHSTVIRMNKAVMRGYEMDVGNRTTHHFMYPESAIDLSPGVRLVLLPFKLLDMQWLSSALSTGEIKTTYMRVKRFVRADKYKVIVVNPAFFKYVHDKWTEHHGRYPSTGIIALIFALHICDEVSVFGYGADKYGNWHHYWENNRNAGAFRKTGVHNADYETKIIQRLYAEGKIKLFR</sequence>
<feature type="binding site" evidence="33">
    <location>
        <position position="311"/>
    </location>
    <ligand>
        <name>substrate</name>
    </ligand>
</feature>
<evidence type="ECO:0000256" key="23">
    <source>
        <dbReference type="ARBA" id="ARBA00043673"/>
    </source>
</evidence>
<evidence type="ECO:0000256" key="5">
    <source>
        <dbReference type="ARBA" id="ARBA00006003"/>
    </source>
</evidence>
<dbReference type="OrthoDB" id="10264956at2759"/>
<evidence type="ECO:0000256" key="15">
    <source>
        <dbReference type="ARBA" id="ARBA00023157"/>
    </source>
</evidence>
<comment type="catalytic activity">
    <reaction evidence="23">
        <text>a ganglioside GA1 (d18:1(4E)) + CMP-N-acetyl-beta-neuraminate = a ganglioside GM1b (d18:1(4E)) + CMP + H(+)</text>
        <dbReference type="Rhea" id="RHEA:47560"/>
        <dbReference type="ChEBI" id="CHEBI:15378"/>
        <dbReference type="ChEBI" id="CHEBI:27938"/>
        <dbReference type="ChEBI" id="CHEBI:57812"/>
        <dbReference type="ChEBI" id="CHEBI:60377"/>
        <dbReference type="ChEBI" id="CHEBI:78568"/>
    </reaction>
    <physiologicalReaction direction="left-to-right" evidence="23">
        <dbReference type="Rhea" id="RHEA:47561"/>
    </physiologicalReaction>
</comment>
<dbReference type="InterPro" id="IPR012163">
    <property type="entry name" value="Sialyl_trans"/>
</dbReference>
<comment type="catalytic activity">
    <reaction evidence="24">
        <text>a ganglioside GM1 (d18:1(4E)) + CMP-N-acetyl-beta-neuraminate = a ganglioside GD1a (d18:1(4E)) + CMP + H(+)</text>
        <dbReference type="Rhea" id="RHEA:18021"/>
        <dbReference type="ChEBI" id="CHEBI:15378"/>
        <dbReference type="ChEBI" id="CHEBI:57812"/>
        <dbReference type="ChEBI" id="CHEBI:60377"/>
        <dbReference type="ChEBI" id="CHEBI:77709"/>
        <dbReference type="ChEBI" id="CHEBI:78445"/>
        <dbReference type="EC" id="2.4.3.2"/>
    </reaction>
    <physiologicalReaction direction="left-to-right" evidence="24">
        <dbReference type="Rhea" id="RHEA:18022"/>
    </physiologicalReaction>
</comment>
<keyword evidence="13" id="KW-0443">Lipid metabolism</keyword>
<comment type="catalytic activity">
    <reaction evidence="25">
        <text>a ganglioside GA1 + CMP-N-acetyl-beta-neuraminate = a ganglioside GM1b + CMP + H(+)</text>
        <dbReference type="Rhea" id="RHEA:48244"/>
        <dbReference type="ChEBI" id="CHEBI:15378"/>
        <dbReference type="ChEBI" id="CHEBI:57812"/>
        <dbReference type="ChEBI" id="CHEBI:60377"/>
        <dbReference type="ChEBI" id="CHEBI:88069"/>
        <dbReference type="ChEBI" id="CHEBI:90151"/>
    </reaction>
    <physiologicalReaction direction="left-to-right" evidence="25">
        <dbReference type="Rhea" id="RHEA:48245"/>
    </physiologicalReaction>
</comment>
<proteinExistence type="inferred from homology"/>
<dbReference type="InterPro" id="IPR038578">
    <property type="entry name" value="GT29-like_sf"/>
</dbReference>
<dbReference type="GO" id="GO:0097503">
    <property type="term" value="P:sialylation"/>
    <property type="evidence" value="ECO:0007669"/>
    <property type="project" value="TreeGrafter"/>
</dbReference>
<comment type="catalytic activity">
    <reaction evidence="17">
        <text>a beta-D-galactosyl-(1-&gt;3)-N-acetyl-alpha-D-galactosaminyl derivative + CMP-N-acetyl-beta-neuraminate = an N-acetyl-alpha-neuraminyl-(2-&gt;3)-beta-D-galactosyl-(1-&gt;3)-N-acetyl-alpha-D-galactosaminyl derivative + CMP + H(+)</text>
        <dbReference type="Rhea" id="RHEA:21616"/>
        <dbReference type="ChEBI" id="CHEBI:15378"/>
        <dbReference type="ChEBI" id="CHEBI:57812"/>
        <dbReference type="ChEBI" id="CHEBI:60377"/>
        <dbReference type="ChEBI" id="CHEBI:133470"/>
        <dbReference type="ChEBI" id="CHEBI:139596"/>
        <dbReference type="EC" id="2.4.3.4"/>
    </reaction>
    <physiologicalReaction direction="left-to-right" evidence="17">
        <dbReference type="Rhea" id="RHEA:21617"/>
    </physiologicalReaction>
</comment>
<dbReference type="Pfam" id="PF00777">
    <property type="entry name" value="Glyco_transf_29"/>
    <property type="match status" value="1"/>
</dbReference>
<evidence type="ECO:0000256" key="28">
    <source>
        <dbReference type="ARBA" id="ARBA00062545"/>
    </source>
</evidence>
<dbReference type="Gene3D" id="3.90.1480.20">
    <property type="entry name" value="Glycosyl transferase family 29"/>
    <property type="match status" value="1"/>
</dbReference>
<comment type="subcellular location">
    <subcellularLocation>
        <location evidence="1">Golgi apparatus</location>
        <location evidence="1">Golgi stack membrane</location>
        <topology evidence="1">Single-pass type II membrane protein</topology>
    </subcellularLocation>
    <subcellularLocation>
        <location evidence="2">Secreted</location>
    </subcellularLocation>
</comment>
<evidence type="ECO:0000256" key="27">
    <source>
        <dbReference type="ARBA" id="ARBA00052027"/>
    </source>
</evidence>
<evidence type="ECO:0000256" key="4">
    <source>
        <dbReference type="ARBA" id="ARBA00004934"/>
    </source>
</evidence>
<keyword evidence="14" id="KW-0472">Membrane</keyword>
<dbReference type="PIRSF" id="PIRSF005557">
    <property type="entry name" value="Sialyl_trans"/>
    <property type="match status" value="1"/>
</dbReference>
<name>A0A9W7TCR5_TRIRA</name>
<evidence type="ECO:0000313" key="35">
    <source>
        <dbReference type="EMBL" id="KAI7794810.1"/>
    </source>
</evidence>
<feature type="binding site" evidence="33">
    <location>
        <position position="294"/>
    </location>
    <ligand>
        <name>substrate</name>
    </ligand>
</feature>
<dbReference type="GO" id="GO:0032580">
    <property type="term" value="C:Golgi cisterna membrane"/>
    <property type="evidence" value="ECO:0007669"/>
    <property type="project" value="UniProtKB-SubCell"/>
</dbReference>
<evidence type="ECO:0000256" key="20">
    <source>
        <dbReference type="ARBA" id="ARBA00042448"/>
    </source>
</evidence>
<dbReference type="CDD" id="cd23966">
    <property type="entry name" value="GT29_ST3GAL1_2"/>
    <property type="match status" value="1"/>
</dbReference>
<protein>
    <recommendedName>
        <fullName evidence="29">CMP-N-acetylneuraminate-beta-galactosamide-alpha-2,3-sialyltransferase 2</fullName>
        <ecNumber evidence="18">2.4.3.2</ecNumber>
        <ecNumber evidence="19">2.4.3.4</ecNumber>
    </recommendedName>
    <alternativeName>
        <fullName evidence="22">Gal-NAc6S</fullName>
    </alternativeName>
    <alternativeName>
        <fullName evidence="20">Gal-beta-1,3-GalNAc-alpha-2,3-sialyltransferase</fullName>
    </alternativeName>
    <alternativeName>
        <fullName evidence="21">Monosialoganglioside sialyltransferase</fullName>
    </alternativeName>
    <alternativeName>
        <fullName evidence="30">ST3Gal II</fullName>
    </alternativeName>
    <alternativeName>
        <fullName evidence="31">ST3GalA.2</fullName>
    </alternativeName>
    <alternativeName>
        <fullName evidence="32">Sialyltransferase 4B</fullName>
    </alternativeName>
</protein>
<feature type="binding site" evidence="33">
    <location>
        <position position="265"/>
    </location>
    <ligand>
        <name>substrate</name>
    </ligand>
</feature>
<feature type="binding site" evidence="33">
    <location>
        <position position="165"/>
    </location>
    <ligand>
        <name>substrate</name>
    </ligand>
</feature>
<evidence type="ECO:0000256" key="25">
    <source>
        <dbReference type="ARBA" id="ARBA00043816"/>
    </source>
</evidence>
<comment type="catalytic activity">
    <reaction evidence="27">
        <text>a globoside GalGb4Cer + CMP-N-acetyl-beta-neuraminate = a globoside MSGG + CMP + H(+)</text>
        <dbReference type="Rhea" id="RHEA:65372"/>
        <dbReference type="ChEBI" id="CHEBI:15378"/>
        <dbReference type="ChEBI" id="CHEBI:57812"/>
        <dbReference type="ChEBI" id="CHEBI:60377"/>
        <dbReference type="ChEBI" id="CHEBI:140623"/>
        <dbReference type="ChEBI" id="CHEBI:140691"/>
    </reaction>
    <physiologicalReaction direction="left-to-right" evidence="27">
        <dbReference type="Rhea" id="RHEA:65373"/>
    </physiologicalReaction>
</comment>
<evidence type="ECO:0000256" key="3">
    <source>
        <dbReference type="ARBA" id="ARBA00004922"/>
    </source>
</evidence>
<keyword evidence="8" id="KW-0808">Transferase</keyword>
<dbReference type="Proteomes" id="UP001059041">
    <property type="component" value="Linkage Group LG20"/>
</dbReference>
<evidence type="ECO:0000256" key="2">
    <source>
        <dbReference type="ARBA" id="ARBA00004613"/>
    </source>
</evidence>
<evidence type="ECO:0000256" key="26">
    <source>
        <dbReference type="ARBA" id="ARBA00047509"/>
    </source>
</evidence>
<keyword evidence="36" id="KW-1185">Reference proteome</keyword>
<organism evidence="35 36">
    <name type="scientific">Triplophysa rosa</name>
    <name type="common">Cave loach</name>
    <dbReference type="NCBI Taxonomy" id="992332"/>
    <lineage>
        <taxon>Eukaryota</taxon>
        <taxon>Metazoa</taxon>
        <taxon>Chordata</taxon>
        <taxon>Craniata</taxon>
        <taxon>Vertebrata</taxon>
        <taxon>Euteleostomi</taxon>
        <taxon>Actinopterygii</taxon>
        <taxon>Neopterygii</taxon>
        <taxon>Teleostei</taxon>
        <taxon>Ostariophysi</taxon>
        <taxon>Cypriniformes</taxon>
        <taxon>Nemacheilidae</taxon>
        <taxon>Triplophysa</taxon>
    </lineage>
</organism>
<accession>A0A9W7TCR5</accession>
<evidence type="ECO:0000256" key="12">
    <source>
        <dbReference type="ARBA" id="ARBA00023034"/>
    </source>
</evidence>
<dbReference type="AlphaFoldDB" id="A0A9W7TCR5"/>
<evidence type="ECO:0000256" key="11">
    <source>
        <dbReference type="ARBA" id="ARBA00022989"/>
    </source>
</evidence>
<evidence type="ECO:0000256" key="19">
    <source>
        <dbReference type="ARBA" id="ARBA00039107"/>
    </source>
</evidence>
<evidence type="ECO:0000256" key="7">
    <source>
        <dbReference type="ARBA" id="ARBA00022676"/>
    </source>
</evidence>
<comment type="catalytic activity">
    <reaction evidence="26">
        <text>ganglioside GM1 (d18:1(4E)/18:0) + CMP-N-acetyl-beta-neuraminate = ganglioside GD1a (18:1(4E)/18:0) + CMP + H(+)</text>
        <dbReference type="Rhea" id="RHEA:48248"/>
        <dbReference type="ChEBI" id="CHEBI:15378"/>
        <dbReference type="ChEBI" id="CHEBI:57812"/>
        <dbReference type="ChEBI" id="CHEBI:60377"/>
        <dbReference type="ChEBI" id="CHEBI:73110"/>
        <dbReference type="ChEBI" id="CHEBI:90153"/>
    </reaction>
    <physiologicalReaction direction="left-to-right" evidence="26">
        <dbReference type="Rhea" id="RHEA:48249"/>
    </physiologicalReaction>
</comment>
<dbReference type="InterPro" id="IPR051757">
    <property type="entry name" value="Beta-gal_alpha2-3_sialyltrans"/>
</dbReference>
<dbReference type="EMBL" id="JAFHDT010000020">
    <property type="protein sequence ID" value="KAI7794810.1"/>
    <property type="molecule type" value="Genomic_DNA"/>
</dbReference>
<feature type="binding site" evidence="33">
    <location>
        <position position="225"/>
    </location>
    <ligand>
        <name>substrate</name>
    </ligand>
</feature>
<comment type="similarity">
    <text evidence="5">Belongs to the glycosyltransferase 29 family.</text>
</comment>
<comment type="subunit">
    <text evidence="28">Homodimer; disulfide-linked. Homodimer formation occurs in the endoplasmic reticulum.</text>
</comment>
<keyword evidence="11" id="KW-1133">Transmembrane helix</keyword>
<feature type="disulfide bond" evidence="34">
    <location>
        <begin position="137"/>
        <end position="276"/>
    </location>
</feature>
<keyword evidence="12" id="KW-0333">Golgi apparatus</keyword>
<keyword evidence="10" id="KW-0735">Signal-anchor</keyword>
<feature type="binding site" evidence="33">
    <location>
        <position position="261"/>
    </location>
    <ligand>
        <name>substrate</name>
    </ligand>
</feature>
<evidence type="ECO:0000256" key="16">
    <source>
        <dbReference type="ARBA" id="ARBA00023180"/>
    </source>
</evidence>
<keyword evidence="9" id="KW-0812">Transmembrane</keyword>
<evidence type="ECO:0000256" key="9">
    <source>
        <dbReference type="ARBA" id="ARBA00022692"/>
    </source>
</evidence>
<keyword evidence="7" id="KW-0328">Glycosyltransferase</keyword>
<evidence type="ECO:0000256" key="13">
    <source>
        <dbReference type="ARBA" id="ARBA00023098"/>
    </source>
</evidence>
<evidence type="ECO:0000256" key="33">
    <source>
        <dbReference type="PIRSR" id="PIRSR005557-1"/>
    </source>
</evidence>
<evidence type="ECO:0000256" key="18">
    <source>
        <dbReference type="ARBA" id="ARBA00039106"/>
    </source>
</evidence>
<dbReference type="FunFam" id="3.90.1480.20:FF:000002">
    <property type="entry name" value="CMP-N-acetylneuraminate-beta-galactosamide- alpha-2,3-sialyltransferase 2"/>
    <property type="match status" value="1"/>
</dbReference>
<evidence type="ECO:0000256" key="31">
    <source>
        <dbReference type="ARBA" id="ARBA00081332"/>
    </source>
</evidence>
<evidence type="ECO:0000256" key="10">
    <source>
        <dbReference type="ARBA" id="ARBA00022968"/>
    </source>
</evidence>
<evidence type="ECO:0000256" key="32">
    <source>
        <dbReference type="ARBA" id="ARBA00082805"/>
    </source>
</evidence>
<dbReference type="GO" id="GO:0003836">
    <property type="term" value="F:beta-galactoside (CMP) alpha-2,3-sialyltransferase activity"/>
    <property type="evidence" value="ECO:0007669"/>
    <property type="project" value="UniProtKB-EC"/>
</dbReference>
<comment type="caution">
    <text evidence="35">The sequence shown here is derived from an EMBL/GenBank/DDBJ whole genome shotgun (WGS) entry which is preliminary data.</text>
</comment>
<evidence type="ECO:0000256" key="17">
    <source>
        <dbReference type="ARBA" id="ARBA00036292"/>
    </source>
</evidence>
<evidence type="ECO:0000256" key="30">
    <source>
        <dbReference type="ARBA" id="ARBA00081228"/>
    </source>
</evidence>
<evidence type="ECO:0000256" key="14">
    <source>
        <dbReference type="ARBA" id="ARBA00023136"/>
    </source>
</evidence>
<evidence type="ECO:0000256" key="24">
    <source>
        <dbReference type="ARBA" id="ARBA00043773"/>
    </source>
</evidence>
<evidence type="ECO:0000256" key="1">
    <source>
        <dbReference type="ARBA" id="ARBA00004447"/>
    </source>
</evidence>